<dbReference type="InterPro" id="IPR000150">
    <property type="entry name" value="Cof"/>
</dbReference>
<dbReference type="InterPro" id="IPR023214">
    <property type="entry name" value="HAD_sf"/>
</dbReference>
<dbReference type="PROSITE" id="PS01229">
    <property type="entry name" value="COF_2"/>
    <property type="match status" value="1"/>
</dbReference>
<dbReference type="AlphaFoldDB" id="A0A4Q7PQH5"/>
<dbReference type="Pfam" id="PF08282">
    <property type="entry name" value="Hydrolase_3"/>
    <property type="match status" value="1"/>
</dbReference>
<dbReference type="SUPFAM" id="SSF56784">
    <property type="entry name" value="HAD-like"/>
    <property type="match status" value="1"/>
</dbReference>
<dbReference type="GO" id="GO:0005829">
    <property type="term" value="C:cytosol"/>
    <property type="evidence" value="ECO:0007669"/>
    <property type="project" value="TreeGrafter"/>
</dbReference>
<dbReference type="RefSeq" id="WP_130432491.1">
    <property type="nucleotide sequence ID" value="NZ_SGXF01000001.1"/>
</dbReference>
<reference evidence="1 2" key="1">
    <citation type="submission" date="2019-02" db="EMBL/GenBank/DDBJ databases">
        <title>Genomic Encyclopedia of Type Strains, Phase IV (KMG-IV): sequencing the most valuable type-strain genomes for metagenomic binning, comparative biology and taxonomic classification.</title>
        <authorList>
            <person name="Goeker M."/>
        </authorList>
    </citation>
    <scope>NUCLEOTIDE SEQUENCE [LARGE SCALE GENOMIC DNA]</scope>
    <source>
        <strain evidence="1 2">DSM 29486</strain>
    </source>
</reference>
<protein>
    <recommendedName>
        <fullName evidence="3">Cof subfamily protein (Haloacid dehalogenase superfamily)/HAD superfamily hydrolase (TIGR01484 family)</fullName>
    </recommendedName>
</protein>
<dbReference type="SFLD" id="SFLDG01144">
    <property type="entry name" value="C2.B.4:_PGP_Like"/>
    <property type="match status" value="1"/>
</dbReference>
<dbReference type="InterPro" id="IPR036412">
    <property type="entry name" value="HAD-like_sf"/>
</dbReference>
<dbReference type="PANTHER" id="PTHR10000">
    <property type="entry name" value="PHOSPHOSERINE PHOSPHATASE"/>
    <property type="match status" value="1"/>
</dbReference>
<evidence type="ECO:0000313" key="2">
    <source>
        <dbReference type="Proteomes" id="UP000292927"/>
    </source>
</evidence>
<dbReference type="EMBL" id="SGXF01000001">
    <property type="protein sequence ID" value="RZT02268.1"/>
    <property type="molecule type" value="Genomic_DNA"/>
</dbReference>
<dbReference type="Gene3D" id="3.30.1240.10">
    <property type="match status" value="1"/>
</dbReference>
<evidence type="ECO:0000313" key="1">
    <source>
        <dbReference type="EMBL" id="RZT02268.1"/>
    </source>
</evidence>
<evidence type="ECO:0008006" key="3">
    <source>
        <dbReference type="Google" id="ProtNLM"/>
    </source>
</evidence>
<organism evidence="1 2">
    <name type="scientific">Cuneatibacter caecimuris</name>
    <dbReference type="NCBI Taxonomy" id="1796618"/>
    <lineage>
        <taxon>Bacteria</taxon>
        <taxon>Bacillati</taxon>
        <taxon>Bacillota</taxon>
        <taxon>Clostridia</taxon>
        <taxon>Lachnospirales</taxon>
        <taxon>Lachnospiraceae</taxon>
        <taxon>Cuneatibacter</taxon>
    </lineage>
</organism>
<dbReference type="CDD" id="cd07516">
    <property type="entry name" value="HAD_Pase"/>
    <property type="match status" value="1"/>
</dbReference>
<dbReference type="Proteomes" id="UP000292927">
    <property type="component" value="Unassembled WGS sequence"/>
</dbReference>
<keyword evidence="2" id="KW-1185">Reference proteome</keyword>
<dbReference type="GO" id="GO:0016791">
    <property type="term" value="F:phosphatase activity"/>
    <property type="evidence" value="ECO:0007669"/>
    <property type="project" value="UniProtKB-ARBA"/>
</dbReference>
<accession>A0A4Q7PQH5</accession>
<gene>
    <name evidence="1" type="ORF">EV209_0378</name>
</gene>
<sequence>MNYKLLVLDLDGTLTNEEKKITQETYETLMEAQRKGLRLALASGRPTYGIMPLAKQLEMERYGGFILAFNGAKVIECASQDIIFERSLPQDELSKIFEVSERYHIPALTYEDGQIITEFPKNPYVLEESRINKLPVRQVVHLEEAVYFPPVKFLLVGDGGYLASVEGEVREALGENFSVYRSAPFFLEVMARGIDKARSLQRLLRHLGLDQKDLAACGDGYNDISMLEFAGFSAAMENGVPEAKKAADVITRSNEEDGVAWFVKKYFGI</sequence>
<proteinExistence type="predicted"/>
<dbReference type="InterPro" id="IPR006379">
    <property type="entry name" value="HAD-SF_hydro_IIB"/>
</dbReference>
<dbReference type="Gene3D" id="3.40.50.1000">
    <property type="entry name" value="HAD superfamily/HAD-like"/>
    <property type="match status" value="1"/>
</dbReference>
<dbReference type="NCBIfam" id="TIGR01484">
    <property type="entry name" value="HAD-SF-IIB"/>
    <property type="match status" value="1"/>
</dbReference>
<dbReference type="OrthoDB" id="9781413at2"/>
<name>A0A4Q7PQH5_9FIRM</name>
<dbReference type="PANTHER" id="PTHR10000:SF8">
    <property type="entry name" value="HAD SUPERFAMILY HYDROLASE-LIKE, TYPE 3"/>
    <property type="match status" value="1"/>
</dbReference>
<dbReference type="SFLD" id="SFLDS00003">
    <property type="entry name" value="Haloacid_Dehalogenase"/>
    <property type="match status" value="1"/>
</dbReference>
<dbReference type="NCBIfam" id="TIGR00099">
    <property type="entry name" value="Cof-subfamily"/>
    <property type="match status" value="1"/>
</dbReference>
<comment type="caution">
    <text evidence="1">The sequence shown here is derived from an EMBL/GenBank/DDBJ whole genome shotgun (WGS) entry which is preliminary data.</text>
</comment>
<dbReference type="SFLD" id="SFLDG01140">
    <property type="entry name" value="C2.B:_Phosphomannomutase_and_P"/>
    <property type="match status" value="1"/>
</dbReference>
<dbReference type="GO" id="GO:0000287">
    <property type="term" value="F:magnesium ion binding"/>
    <property type="evidence" value="ECO:0007669"/>
    <property type="project" value="TreeGrafter"/>
</dbReference>